<dbReference type="Proteomes" id="UP001595755">
    <property type="component" value="Unassembled WGS sequence"/>
</dbReference>
<dbReference type="NCBIfam" id="TIGR01643">
    <property type="entry name" value="YD_repeat_2x"/>
    <property type="match status" value="12"/>
</dbReference>
<feature type="domain" description="Teneurin-like YD-shell" evidence="2">
    <location>
        <begin position="2386"/>
        <end position="2504"/>
    </location>
</feature>
<dbReference type="Gene3D" id="3.90.930.1">
    <property type="match status" value="1"/>
</dbReference>
<feature type="domain" description="Teneurin-like YD-shell" evidence="2">
    <location>
        <begin position="2109"/>
        <end position="2302"/>
    </location>
</feature>
<reference evidence="4" key="1">
    <citation type="journal article" date="2019" name="Int. J. Syst. Evol. Microbiol.">
        <title>The Global Catalogue of Microorganisms (GCM) 10K type strain sequencing project: providing services to taxonomists for standard genome sequencing and annotation.</title>
        <authorList>
            <consortium name="The Broad Institute Genomics Platform"/>
            <consortium name="The Broad Institute Genome Sequencing Center for Infectious Disease"/>
            <person name="Wu L."/>
            <person name="Ma J."/>
        </authorList>
    </citation>
    <scope>NUCLEOTIDE SEQUENCE [LARGE SCALE GENOMIC DNA]</scope>
    <source>
        <strain evidence="4">CGMCC 4.1641</strain>
    </source>
</reference>
<dbReference type="InterPro" id="IPR050708">
    <property type="entry name" value="T6SS_VgrG/RHS"/>
</dbReference>
<accession>A0ABV8SEE7</accession>
<dbReference type="Pfam" id="PF25023">
    <property type="entry name" value="TEN_YD-shell"/>
    <property type="match status" value="3"/>
</dbReference>
<evidence type="ECO:0000313" key="3">
    <source>
        <dbReference type="EMBL" id="MFC4305232.1"/>
    </source>
</evidence>
<dbReference type="InterPro" id="IPR031325">
    <property type="entry name" value="RHS_repeat"/>
</dbReference>
<dbReference type="InterPro" id="IPR056823">
    <property type="entry name" value="TEN-like_YD-shell"/>
</dbReference>
<keyword evidence="4" id="KW-1185">Reference proteome</keyword>
<gene>
    <name evidence="3" type="ORF">ACFO1S_17510</name>
</gene>
<proteinExistence type="predicted"/>
<protein>
    <submittedName>
        <fullName evidence="3">RHS repeat-associated core domain-containing protein</fullName>
    </submittedName>
</protein>
<dbReference type="Gene3D" id="2.180.10.10">
    <property type="entry name" value="RHS repeat-associated core"/>
    <property type="match status" value="7"/>
</dbReference>
<evidence type="ECO:0000259" key="2">
    <source>
        <dbReference type="Pfam" id="PF25023"/>
    </source>
</evidence>
<dbReference type="EMBL" id="JBHSED010000036">
    <property type="protein sequence ID" value="MFC4305232.1"/>
    <property type="molecule type" value="Genomic_DNA"/>
</dbReference>
<dbReference type="PANTHER" id="PTHR32305:SF15">
    <property type="entry name" value="PROTEIN RHSA-RELATED"/>
    <property type="match status" value="1"/>
</dbReference>
<comment type="caution">
    <text evidence="3">The sequence shown here is derived from an EMBL/GenBank/DDBJ whole genome shotgun (WGS) entry which is preliminary data.</text>
</comment>
<evidence type="ECO:0000313" key="4">
    <source>
        <dbReference type="Proteomes" id="UP001595755"/>
    </source>
</evidence>
<dbReference type="PANTHER" id="PTHR32305">
    <property type="match status" value="1"/>
</dbReference>
<sequence>MFFGFLFLVVVPWRAAHAETLEDQLNNLIGPKQQYNTMLSPVYLKNNKSEEYISPQNGELTLTQSDYVLPGRNGLDLEIKRIYKNDTSNVQEMKVKYLNGAWVDYVSSDIKTSSFNEDRYNLGIGMRFSFPMIEVKQNSDGTSTDFLHTQSGDVYRLKADTLAGASVLLPEGQTIKDVVVRTSTAFSNGQNDGTSKFVMTEKEGKKTYFAADGRILGIVDRYGNTIKFEYTTLSYTLDGQTVNKRLISQITDTIGRVTTIEYKEDPSLTVGLIENNPYSASDSYKASQNPNNTDSGDLQGKFQVIVHLPENKQIVYDKSAVLVSSSKHVMRTRLQRVIDVDNSVKYHYWYEQPELGFTYMNGKNYAVYNRYENLVQIDYVKTNRIKRYVYNTYTKRLNSGSMQYRKIFEAEERVKKSYDASKSSFLDRFVTEINNKTGYSYTNEPDGFGTSGYNEYNIAYLRDTYRYSTQTKDLNGATTTYTYDGLHQLITTENKGNDHNETITTERDELKLVKKKATVSLQVVNGVAQGVSVKKIENYRYDEYGNMTNYTGPEAVRDAAGYPLDSKHTVVYTYAYDKFHVLTSKTWNKDKSTTSQILYDVDSKGNVIKETRVNAGDAANWTTIDYQYDNYGNMTQKKQNAGGQSFVTNYEYGMDANGKDTKGAYLSKKYAVVEGTSFANTYAYDFNAGNLTEEIDPNGNQTVYEYDALSRVVQTSLPNGSLKKYVYQENPYINMKIQQTDPNGNQFIYTYDILGNLLQASLQANGQIRPLTTYEYDAKGNKTKETDANGNSILYAYDSAYSLVRKTYKEKDTVDKGSIVVKYTILNDSANPFLVTITDQDGYVKKYYYDILNRLVRLEKTPDNNHFFATAYSYNYVGDLLSETDARGGVTRHEYDYQSRRIKKVDALGNETGYVYNALDQISQQTEPGGKVTRVLYDAAGRKSEQRVHENGSADYIYTKYIYDAAGNAINIKQGQTLRGQDNVASDISYMYDKMNRISDEYHKIDASRKSHIRYSYDSNGNKTQEIRYADAGEKEFLVYTYDYDYADRVKQESGALKAAGGSGGEDVQGSYNKKNNYDDVGNLIEQHVDNGNGYDVTAYTYDYLNHVIEKKEPFTDNSHFKYSTYKYDKRGNQVSATMTIQGQPVTVSIAYDGLGRQTSMVDPLGGLTQFVYDENGNLIKKVDSRYMSQSTDQAPGIEYVYDALNRVVKTSVYDGNARTVTDYREYDGRGNLTLEADGEGYNESDPARSLGKKYVYNVLDKTTSYISAQTEEKNRKNGSRTVTSAYTYDAVGNVLSQTDALGNRTTNIYYLNGMLKETVYPDGKKDLYDYDLTGKIRAVKTDRAGNTTTAYSNVFGQPYRIKYPDGTSKSLKYSSKGELTESIDQAGNRTLYTYDPSGNATAKREFIRTDGAHAISKLTQSVYDEANRLIEQETYEARKPLGGSGETAISSGDKVQQVYDKAGRLVRVSGPFGREKNYEYDRAGNQITEKQKVSDSYSDVKRYAYDVQSRLISESTLVQTSGLEMQYLAGARFDNEFADRVLSTTTYMYYKNSLIKSKTDPHDNKTTFIYDADGKLTKQTDPLLAATEYSYDDNGNLVGQLDAKGVTTRYEYDGLNRLIRQIAPAADGSDATTRYLYDAMGNLIKQISPNQYDPAKDTADQAMTMTGISYTYNAMNRLISTVSPDGDGLSYIRYDANGRVQKTVDGLRYTGNMDASQGSVYEYDGLGQLVKETDALGNITLYAYDVKGHLISQIDANGNTTVYNYNPDGTLKSVTYADGGASSFGYDKLGRKTVDTDQRGHTTTYSYNGLGKQRTVTDPYGNTLEFKTDLAGNPISQKDKRGSVKLFKYDANNRLVEKRTPLEFDASGNVMYAVETTVYDKVGNVIKQAMTSSRDKSFVRETRYTYTDNNLALTVSDNGGAYTKYTYDKNGNVVKKETLRDNDLYDVEEFSYDNQDRTIADIRLVDEQSIAEAASLIGISGLRDPAYPGRIRLIKEYEYDILGNKIKQIDPRAYAFAADDTDNRGMYTVTYTYDALGRVDKIIRKQDGKDVYTQYTYDKVGNKTAIRNERGFVTTYAYDSMNRSITVTDSLNQSVTTQYDSAGNRIAVTNAKGDTMSFAYDQLNRLVSTTDAYGTIIEENAYDANGNVIKKIDAKGYLSSSNNSARYGWLYTYDLANRLIQTVDPELAAKNNPALFKAAYRYNASGEKTEETDALGNKTVFVYDAAGYLVQVTDPLGIATRYGYDNVGNKLYMTDGRGKTTQYAYGAFGLLTQVTNADQKTIQYSYDLGSNLAVMIDRNGNHTRYTYDNRDLLLTKNVDETGDRISYTYDEKGNRASMTDASGTSSYSYDSNDKLLEVVKNESVQLTYTYDVVGNVSTVTDQSGFVTTYTYDKSNRMSTVVFDGKTVAYAYDPNGNRTSISYAGGVTESYTYDKNNQLLTLINQAPGGSVISQYSYTYDNVGKQLSKADGLGTTNYLYDAAGRILEVKAPGKTTMYTYDGAGNRQALNETYVSDQLSGYVDRNTKQALPYRLMKSQYVYSNANELLKLVETMYDERNKEVLKKTTDYLYDNNGNGLRTKVNFVLPYNNGMRQATDASLFGDDVTGDISALIENVSNTFDGFNRLVKTEKIKGGNRSTVTFVYDGNDLRTQKVVRSSEEDYAEKTTNYIYDRQYVILETDASGDRAVRYVNGVNYIARIDASSKLSYYLFNGHGDVVQTVNETGEVENQYDYDIFGNPTLTIEKYAASIRYAGEFFDAEVGLYYLRARYYDPYIGRFISEDTYEGRINDPLSLNRYTYAHNDPIMYVDPTGYAAMAIRDLAALTGSTVVWNQKSGIATVTLSPGVSVEFNTKSSTDQAKKGYTVKNGQIIIDNKQFDSLMSQNNTKSQSSVTGGKVTVQSKVETAVGDNKLIGYASVTKTYYAPESQQKSSLAANFNMPQIPLVVKEKERVAVLDLTTHKLDSIDLVSGKGLTKKNETLIKNIVAGSEGTVSRPQAALITLLLGQDNSTFSKYLQEKYSGSYLGKDMQSSDRHFVSNKASNEIMKNGKISIKAFERGLKKYYHQAFQEATEQDYQNYVKTLNQAQSGDMVDVLNAYFSKEALLYGGYSQDMALAEVGWAMMFRSAGFSISKGVVKFAPKAQVFLNTPAAKNGTLNIGAGSKPIQGAYNIDAKPGASGVHLGDATNLSNVATGSQSRVIMENPYRYDVLNPEVSRVLQRGGTLEITGGLSNKTFNTVYKMSDEELKAAGYTLVSKGQAANAGTSLTTTGEPIRSMIMEIILKKN</sequence>
<name>A0ABV8SEE7_9BACL</name>
<organism evidence="3 4">
    <name type="scientific">Cohnella boryungensis</name>
    <dbReference type="NCBI Taxonomy" id="768479"/>
    <lineage>
        <taxon>Bacteria</taxon>
        <taxon>Bacillati</taxon>
        <taxon>Bacillota</taxon>
        <taxon>Bacilli</taxon>
        <taxon>Bacillales</taxon>
        <taxon>Paenibacillaceae</taxon>
        <taxon>Cohnella</taxon>
    </lineage>
</organism>
<keyword evidence="1" id="KW-0677">Repeat</keyword>
<dbReference type="Pfam" id="PF05593">
    <property type="entry name" value="RHS_repeat"/>
    <property type="match status" value="6"/>
</dbReference>
<evidence type="ECO:0000256" key="1">
    <source>
        <dbReference type="ARBA" id="ARBA00022737"/>
    </source>
</evidence>
<feature type="domain" description="Teneurin-like YD-shell" evidence="2">
    <location>
        <begin position="1668"/>
        <end position="1830"/>
    </location>
</feature>
<dbReference type="InterPro" id="IPR022385">
    <property type="entry name" value="Rhs_assc_core"/>
</dbReference>
<dbReference type="InterPro" id="IPR006530">
    <property type="entry name" value="YD"/>
</dbReference>
<dbReference type="NCBIfam" id="TIGR03696">
    <property type="entry name" value="Rhs_assc_core"/>
    <property type="match status" value="1"/>
</dbReference>